<dbReference type="RefSeq" id="WP_147260567.1">
    <property type="nucleotide sequence ID" value="NZ_VIWU01000001.1"/>
</dbReference>
<dbReference type="EC" id="3.1.3.12" evidence="3"/>
<comment type="similarity">
    <text evidence="3">Belongs to the trehalose phosphatase family.</text>
</comment>
<dbReference type="InterPro" id="IPR003337">
    <property type="entry name" value="Trehalose_PPase"/>
</dbReference>
<dbReference type="InterPro" id="IPR044651">
    <property type="entry name" value="OTSB-like"/>
</dbReference>
<dbReference type="PANTHER" id="PTHR43768:SF3">
    <property type="entry name" value="TREHALOSE 6-PHOSPHATE PHOSPHATASE"/>
    <property type="match status" value="1"/>
</dbReference>
<keyword evidence="1 3" id="KW-0378">Hydrolase</keyword>
<accession>A0A561T532</accession>
<dbReference type="Gene3D" id="3.40.50.1000">
    <property type="entry name" value="HAD superfamily/HAD-like"/>
    <property type="match status" value="1"/>
</dbReference>
<comment type="cofactor">
    <cofactor evidence="3">
        <name>Mg(2+)</name>
        <dbReference type="ChEBI" id="CHEBI:18420"/>
    </cofactor>
</comment>
<proteinExistence type="inferred from homology"/>
<evidence type="ECO:0000256" key="1">
    <source>
        <dbReference type="ARBA" id="ARBA00022801"/>
    </source>
</evidence>
<comment type="function">
    <text evidence="2 3">Removes the phosphate from trehalose 6-phosphate to produce free trehalose.</text>
</comment>
<dbReference type="Gene3D" id="3.30.70.1020">
    <property type="entry name" value="Trehalose-6-phosphate phosphatase related protein, domain 2"/>
    <property type="match status" value="1"/>
</dbReference>
<dbReference type="InterPro" id="IPR036412">
    <property type="entry name" value="HAD-like_sf"/>
</dbReference>
<dbReference type="OrthoDB" id="9816160at2"/>
<dbReference type="UniPathway" id="UPA00299"/>
<evidence type="ECO:0000313" key="5">
    <source>
        <dbReference type="Proteomes" id="UP000321261"/>
    </source>
</evidence>
<dbReference type="Pfam" id="PF02358">
    <property type="entry name" value="Trehalose_PPase"/>
    <property type="match status" value="1"/>
</dbReference>
<evidence type="ECO:0000256" key="3">
    <source>
        <dbReference type="RuleBase" id="RU361117"/>
    </source>
</evidence>
<dbReference type="SUPFAM" id="SSF56784">
    <property type="entry name" value="HAD-like"/>
    <property type="match status" value="1"/>
</dbReference>
<keyword evidence="5" id="KW-1185">Reference proteome</keyword>
<comment type="catalytic activity">
    <reaction evidence="3">
        <text>alpha,alpha-trehalose 6-phosphate + H2O = alpha,alpha-trehalose + phosphate</text>
        <dbReference type="Rhea" id="RHEA:23420"/>
        <dbReference type="ChEBI" id="CHEBI:15377"/>
        <dbReference type="ChEBI" id="CHEBI:16551"/>
        <dbReference type="ChEBI" id="CHEBI:43474"/>
        <dbReference type="ChEBI" id="CHEBI:58429"/>
        <dbReference type="EC" id="3.1.3.12"/>
    </reaction>
</comment>
<dbReference type="EMBL" id="VIWU01000001">
    <property type="protein sequence ID" value="TWF82204.1"/>
    <property type="molecule type" value="Genomic_DNA"/>
</dbReference>
<dbReference type="GO" id="GO:0046872">
    <property type="term" value="F:metal ion binding"/>
    <property type="evidence" value="ECO:0007669"/>
    <property type="project" value="UniProtKB-KW"/>
</dbReference>
<keyword evidence="3" id="KW-0460">Magnesium</keyword>
<comment type="caution">
    <text evidence="4">The sequence shown here is derived from an EMBL/GenBank/DDBJ whole genome shotgun (WGS) entry which is preliminary data.</text>
</comment>
<evidence type="ECO:0000313" key="4">
    <source>
        <dbReference type="EMBL" id="TWF82204.1"/>
    </source>
</evidence>
<name>A0A561T532_9PSEU</name>
<dbReference type="AlphaFoldDB" id="A0A561T532"/>
<keyword evidence="3" id="KW-0479">Metal-binding</keyword>
<dbReference type="PANTHER" id="PTHR43768">
    <property type="entry name" value="TREHALOSE 6-PHOSPHATE PHOSPHATASE"/>
    <property type="match status" value="1"/>
</dbReference>
<dbReference type="NCBIfam" id="TIGR00685">
    <property type="entry name" value="T6PP"/>
    <property type="match status" value="1"/>
</dbReference>
<dbReference type="InterPro" id="IPR023214">
    <property type="entry name" value="HAD_sf"/>
</dbReference>
<dbReference type="Proteomes" id="UP000321261">
    <property type="component" value="Unassembled WGS sequence"/>
</dbReference>
<protein>
    <recommendedName>
        <fullName evidence="3">Trehalose 6-phosphate phosphatase</fullName>
        <ecNumber evidence="3">3.1.3.12</ecNumber>
    </recommendedName>
</protein>
<comment type="pathway">
    <text evidence="3">Glycan biosynthesis; trehalose biosynthesis.</text>
</comment>
<organism evidence="4 5">
    <name type="scientific">Pseudonocardia hierapolitana</name>
    <dbReference type="NCBI Taxonomy" id="1128676"/>
    <lineage>
        <taxon>Bacteria</taxon>
        <taxon>Bacillati</taxon>
        <taxon>Actinomycetota</taxon>
        <taxon>Actinomycetes</taxon>
        <taxon>Pseudonocardiales</taxon>
        <taxon>Pseudonocardiaceae</taxon>
        <taxon>Pseudonocardia</taxon>
    </lineage>
</organism>
<dbReference type="GO" id="GO:0004805">
    <property type="term" value="F:trehalose-phosphatase activity"/>
    <property type="evidence" value="ECO:0007669"/>
    <property type="project" value="UniProtKB-EC"/>
</dbReference>
<gene>
    <name evidence="4" type="ORF">FHX44_118149</name>
</gene>
<evidence type="ECO:0000256" key="2">
    <source>
        <dbReference type="ARBA" id="ARBA00024179"/>
    </source>
</evidence>
<reference evidence="4 5" key="1">
    <citation type="submission" date="2019-06" db="EMBL/GenBank/DDBJ databases">
        <title>Sequencing the genomes of 1000 actinobacteria strains.</title>
        <authorList>
            <person name="Klenk H.-P."/>
        </authorList>
    </citation>
    <scope>NUCLEOTIDE SEQUENCE [LARGE SCALE GENOMIC DNA]</scope>
    <source>
        <strain evidence="4 5">DSM 45671</strain>
    </source>
</reference>
<sequence length="266" mass="28882">MSAGTVTAEQAARALVDRMKEVALCLDFDGTLSPVVDDPEAARPLRGVVELLGPLASRFAAVAIVSGRPAAYLGEHVAAPGVRYLGLYGLQEMHDGRIRVDPRLEEARPTVAAAAEALRESDAVHDSGAWLEDKEYAVAVHTRRIPDRERWADRIDRAARRIADRYGLELIPGKMVWELRPLVRSDKGDAVRRVVDESGARIVVVVGDDLGDLPAFAALTELAAEGHDVLRVAVRSEEAPPQLLAAADLVLQGPDEVLEFLRRLVV</sequence>
<dbReference type="GO" id="GO:0005992">
    <property type="term" value="P:trehalose biosynthetic process"/>
    <property type="evidence" value="ECO:0007669"/>
    <property type="project" value="UniProtKB-UniPathway"/>
</dbReference>